<dbReference type="HAMAP" id="MF_00335">
    <property type="entry name" value="RNase_Y"/>
    <property type="match status" value="1"/>
</dbReference>
<dbReference type="SUPFAM" id="SSF109604">
    <property type="entry name" value="HD-domain/PDEase-like"/>
    <property type="match status" value="1"/>
</dbReference>
<evidence type="ECO:0000259" key="12">
    <source>
        <dbReference type="PROSITE" id="PS51831"/>
    </source>
</evidence>
<comment type="subcellular location">
    <subcellularLocation>
        <location evidence="9">Cell membrane</location>
        <topology evidence="9">Single-pass membrane protein</topology>
    </subcellularLocation>
</comment>
<dbReference type="PROSITE" id="PS51831">
    <property type="entry name" value="HD"/>
    <property type="match status" value="1"/>
</dbReference>
<organism evidence="13 14">
    <name type="scientific">Helicobacter pylori 83</name>
    <dbReference type="NCBI Taxonomy" id="585538"/>
    <lineage>
        <taxon>Bacteria</taxon>
        <taxon>Pseudomonadati</taxon>
        <taxon>Campylobacterota</taxon>
        <taxon>Epsilonproteobacteria</taxon>
        <taxon>Campylobacterales</taxon>
        <taxon>Helicobacteraceae</taxon>
        <taxon>Helicobacter</taxon>
    </lineage>
</organism>
<evidence type="ECO:0000256" key="2">
    <source>
        <dbReference type="ARBA" id="ARBA00022692"/>
    </source>
</evidence>
<keyword evidence="6 9" id="KW-0694">RNA-binding</keyword>
<dbReference type="InterPro" id="IPR004087">
    <property type="entry name" value="KH_dom"/>
</dbReference>
<evidence type="ECO:0000313" key="13">
    <source>
        <dbReference type="EMBL" id="AEE70254.1"/>
    </source>
</evidence>
<dbReference type="SMART" id="SM00322">
    <property type="entry name" value="KH"/>
    <property type="match status" value="1"/>
</dbReference>
<dbReference type="SUPFAM" id="SSF54791">
    <property type="entry name" value="Eukaryotic type KH-domain (KH-domain type I)"/>
    <property type="match status" value="1"/>
</dbReference>
<dbReference type="AlphaFoldDB" id="F4D5H9"/>
<keyword evidence="4 9" id="KW-0255">Endonuclease</keyword>
<dbReference type="InterPro" id="IPR036612">
    <property type="entry name" value="KH_dom_type_1_sf"/>
</dbReference>
<keyword evidence="1 9" id="KW-1003">Cell membrane</keyword>
<dbReference type="InterPro" id="IPR022711">
    <property type="entry name" value="RNase_Y_N"/>
</dbReference>
<dbReference type="InterPro" id="IPR004088">
    <property type="entry name" value="KH_dom_type_1"/>
</dbReference>
<dbReference type="CDD" id="cd22431">
    <property type="entry name" value="KH-I_RNaseY"/>
    <property type="match status" value="1"/>
</dbReference>
<evidence type="ECO:0000256" key="3">
    <source>
        <dbReference type="ARBA" id="ARBA00022722"/>
    </source>
</evidence>
<gene>
    <name evidence="9" type="primary">rny</name>
    <name evidence="13" type="ORF">HMPREF0462_0649</name>
</gene>
<comment type="similarity">
    <text evidence="9">Belongs to the RNase Y family.</text>
</comment>
<name>F4D5H9_HELPX</name>
<feature type="transmembrane region" description="Helical" evidence="9">
    <location>
        <begin position="6"/>
        <end position="26"/>
    </location>
</feature>
<evidence type="ECO:0000256" key="11">
    <source>
        <dbReference type="SAM" id="Coils"/>
    </source>
</evidence>
<evidence type="ECO:0000256" key="7">
    <source>
        <dbReference type="ARBA" id="ARBA00022989"/>
    </source>
</evidence>
<dbReference type="EMBL" id="CP002605">
    <property type="protein sequence ID" value="AEE70254.1"/>
    <property type="molecule type" value="Genomic_DNA"/>
</dbReference>
<dbReference type="InterPro" id="IPR006674">
    <property type="entry name" value="HD_domain"/>
</dbReference>
<dbReference type="Gene3D" id="3.30.310.210">
    <property type="match status" value="1"/>
</dbReference>
<keyword evidence="11" id="KW-0175">Coiled coil</keyword>
<keyword evidence="2 9" id="KW-0812">Transmembrane</keyword>
<evidence type="ECO:0000256" key="8">
    <source>
        <dbReference type="ARBA" id="ARBA00023136"/>
    </source>
</evidence>
<dbReference type="SMART" id="SM00471">
    <property type="entry name" value="HDc"/>
    <property type="match status" value="1"/>
</dbReference>
<keyword evidence="3 9" id="KW-0540">Nuclease</keyword>
<dbReference type="KEGG" id="hpx:HMPREF0462_0649"/>
<keyword evidence="8 9" id="KW-0472">Membrane</keyword>
<dbReference type="Gene3D" id="1.10.3210.10">
    <property type="entry name" value="Hypothetical protein af1432"/>
    <property type="match status" value="1"/>
</dbReference>
<dbReference type="NCBIfam" id="TIGR03319">
    <property type="entry name" value="RNase_Y"/>
    <property type="match status" value="1"/>
</dbReference>
<reference evidence="13 14" key="1">
    <citation type="submission" date="2011-03" db="EMBL/GenBank/DDBJ databases">
        <authorList>
            <person name="Muzny D."/>
            <person name="Qin X."/>
            <person name="Deng J."/>
            <person name="Jiang H."/>
            <person name="Liu Y."/>
            <person name="Qu J."/>
            <person name="Song X.-Z."/>
            <person name="Zhang L."/>
            <person name="Thornton R."/>
            <person name="Coyle M."/>
            <person name="Francisco L."/>
            <person name="Jackson L."/>
            <person name="Javaid M."/>
            <person name="Korchina V."/>
            <person name="Kovar C."/>
            <person name="Mata R."/>
            <person name="Mathew T."/>
            <person name="Ngo R."/>
            <person name="Nguyen L."/>
            <person name="Nguyen N."/>
            <person name="Okwuonu G."/>
            <person name="Ongeri F."/>
            <person name="Pham C."/>
            <person name="Simmons D."/>
            <person name="Wilczek-Boney K."/>
            <person name="Hale W."/>
            <person name="Jakkamsetti A."/>
            <person name="Pham P."/>
            <person name="Ruth R."/>
            <person name="San Lucas F."/>
            <person name="Warren J."/>
            <person name="Zhang J."/>
            <person name="Zhao Z."/>
            <person name="Zhou C."/>
            <person name="Zhu D."/>
            <person name="Lee S."/>
            <person name="Bess C."/>
            <person name="Blankenburg K."/>
            <person name="Forbes L."/>
            <person name="Fu Q."/>
            <person name="Gubbala S."/>
            <person name="Hirani K."/>
            <person name="Jayaseelan J.C."/>
            <person name="Lara F."/>
            <person name="Munidasa M."/>
            <person name="Palculict T."/>
            <person name="Patil S."/>
            <person name="Pu L.-L."/>
            <person name="Saada N."/>
            <person name="Tang L."/>
            <person name="Weissenberger G."/>
            <person name="Zhu Y."/>
            <person name="Hemphill L."/>
            <person name="Shang Y."/>
            <person name="Youmans B."/>
            <person name="Ayvaz T."/>
            <person name="Ross M."/>
            <person name="Santibanez J."/>
            <person name="Aqrawi P."/>
            <person name="Gross S."/>
            <person name="Joshi V."/>
            <person name="Fowler G."/>
            <person name="Nazareth L."/>
            <person name="Reid J."/>
            <person name="Worley K."/>
            <person name="Petrosino J."/>
            <person name="Highlander S."/>
            <person name="Gibbs R."/>
            <person name="Gibbs R."/>
        </authorList>
    </citation>
    <scope>NUCLEOTIDE SEQUENCE [LARGE SCALE GENOMIC DNA]</scope>
    <source>
        <strain evidence="13 14">83</strain>
    </source>
</reference>
<evidence type="ECO:0000256" key="9">
    <source>
        <dbReference type="HAMAP-Rule" id="MF_00335"/>
    </source>
</evidence>
<dbReference type="Proteomes" id="UP000008459">
    <property type="component" value="Chromosome"/>
</dbReference>
<dbReference type="NCBIfam" id="TIGR00277">
    <property type="entry name" value="HDIG"/>
    <property type="match status" value="1"/>
</dbReference>
<dbReference type="PANTHER" id="PTHR12826:SF15">
    <property type="entry name" value="RIBONUCLEASE Y"/>
    <property type="match status" value="1"/>
</dbReference>
<dbReference type="GO" id="GO:0004521">
    <property type="term" value="F:RNA endonuclease activity"/>
    <property type="evidence" value="ECO:0007669"/>
    <property type="project" value="UniProtKB-UniRule"/>
</dbReference>
<evidence type="ECO:0000256" key="1">
    <source>
        <dbReference type="ARBA" id="ARBA00022475"/>
    </source>
</evidence>
<keyword evidence="5 9" id="KW-0378">Hydrolase</keyword>
<evidence type="ECO:0000313" key="14">
    <source>
        <dbReference type="Proteomes" id="UP000008459"/>
    </source>
</evidence>
<sequence length="530" mass="60484">MSMGLIYISLEVLVACLITALVMYYVMKKIYYARGQTILKGASAKAKLMEFQAKSFVEAEEMRMKSQECKLQQQYENKNLQLKTHFEKKEAHLKHLEAQHKEFVRDEKRYLEKEKQELEKERQILEQEKENFKKQRTVCKEAQAKALDAMLNYMAYTKDEIKSMVLEQLEEELEVQKSALIKRYEKEAKEEGKKKSYAILAEATARFAGNYAAENLTTRIALPCSDYIGRVIGKDGKNIEAFKKVSGVDIEFSEDSSELCLSSFNLYRREVASETLKILIEDGRIQPNRIEEVYHRVARNMEKELLSEGESVVLELELGVMEDELKFLIGKMRYRSSFGQNALQHSKEVALLAGLIAEQLGGDKKLARRAGILHDIGKALTQELGRDHVNLGVEVCKRHKEDPVVINAIYAHHGHEEIMSVECASVCAADALSAGRPGARRKSDEEYAKRMQALEEIALEFDGVEKAYAMESGRELRVIVKSNQVRDNQVPIIARKIAKKIEESAHQYVGEVGVQVVRESRFKTTAMLKQ</sequence>
<dbReference type="Pfam" id="PF12072">
    <property type="entry name" value="RNase_Y_N"/>
    <property type="match status" value="1"/>
</dbReference>
<dbReference type="Pfam" id="PF00013">
    <property type="entry name" value="KH_1"/>
    <property type="match status" value="1"/>
</dbReference>
<dbReference type="GO" id="GO:0016787">
    <property type="term" value="F:hydrolase activity"/>
    <property type="evidence" value="ECO:0007669"/>
    <property type="project" value="UniProtKB-KW"/>
</dbReference>
<dbReference type="GO" id="GO:0006402">
    <property type="term" value="P:mRNA catabolic process"/>
    <property type="evidence" value="ECO:0007669"/>
    <property type="project" value="UniProtKB-UniRule"/>
</dbReference>
<dbReference type="FunFam" id="3.30.310.210:FF:000007">
    <property type="entry name" value="Ribonuclease Y"/>
    <property type="match status" value="1"/>
</dbReference>
<feature type="coiled-coil region" evidence="11">
    <location>
        <begin position="101"/>
        <end position="190"/>
    </location>
</feature>
<feature type="domain" description="HD" evidence="12">
    <location>
        <begin position="342"/>
        <end position="435"/>
    </location>
</feature>
<dbReference type="EC" id="3.1.-.-" evidence="9 10"/>
<dbReference type="InterPro" id="IPR006675">
    <property type="entry name" value="HDIG_dom"/>
</dbReference>
<dbReference type="PATRIC" id="fig|585538.3.peg.665"/>
<dbReference type="InterPro" id="IPR017705">
    <property type="entry name" value="Ribonuclease_Y"/>
</dbReference>
<dbReference type="HOGENOM" id="CLU_028328_1_0_7"/>
<dbReference type="PANTHER" id="PTHR12826">
    <property type="entry name" value="RIBONUCLEASE Y"/>
    <property type="match status" value="1"/>
</dbReference>
<evidence type="ECO:0000256" key="10">
    <source>
        <dbReference type="NCBIfam" id="TIGR03319"/>
    </source>
</evidence>
<dbReference type="CDD" id="cd00077">
    <property type="entry name" value="HDc"/>
    <property type="match status" value="1"/>
</dbReference>
<dbReference type="GO" id="GO:0005886">
    <property type="term" value="C:plasma membrane"/>
    <property type="evidence" value="ECO:0007669"/>
    <property type="project" value="UniProtKB-SubCell"/>
</dbReference>
<dbReference type="InterPro" id="IPR003607">
    <property type="entry name" value="HD/PDEase_dom"/>
</dbReference>
<comment type="function">
    <text evidence="9">Endoribonuclease that initiates mRNA decay.</text>
</comment>
<evidence type="ECO:0000256" key="6">
    <source>
        <dbReference type="ARBA" id="ARBA00022884"/>
    </source>
</evidence>
<evidence type="ECO:0000256" key="4">
    <source>
        <dbReference type="ARBA" id="ARBA00022759"/>
    </source>
</evidence>
<proteinExistence type="inferred from homology"/>
<evidence type="ECO:0000256" key="5">
    <source>
        <dbReference type="ARBA" id="ARBA00022801"/>
    </source>
</evidence>
<dbReference type="PROSITE" id="PS50084">
    <property type="entry name" value="KH_TYPE_1"/>
    <property type="match status" value="1"/>
</dbReference>
<protein>
    <recommendedName>
        <fullName evidence="9 10">Ribonuclease Y</fullName>
        <shortName evidence="9">RNase Y</shortName>
        <ecNumber evidence="9 10">3.1.-.-</ecNumber>
    </recommendedName>
</protein>
<keyword evidence="7 9" id="KW-1133">Transmembrane helix</keyword>
<dbReference type="Pfam" id="PF01966">
    <property type="entry name" value="HD"/>
    <property type="match status" value="1"/>
</dbReference>
<dbReference type="FunFam" id="1.10.3210.10:FF:000013">
    <property type="entry name" value="Ribonuclease Y"/>
    <property type="match status" value="1"/>
</dbReference>
<dbReference type="GO" id="GO:0003723">
    <property type="term" value="F:RNA binding"/>
    <property type="evidence" value="ECO:0007669"/>
    <property type="project" value="UniProtKB-UniRule"/>
</dbReference>
<accession>F4D5H9</accession>